<keyword evidence="1" id="KW-1133">Transmembrane helix</keyword>
<gene>
    <name evidence="2" type="ORF">MCOLE_v1c03560</name>
</gene>
<sequence length="81" mass="8852">MDNEFTENWINDQGIISAVLGVISLLLPPIGLLTASIALNLAINAREIQKQNKGNGVLIRFNEGAAIIPLTRAIKPCTRKW</sequence>
<keyword evidence="1" id="KW-0812">Transmembrane</keyword>
<name>A0A2K8P410_9MOLU</name>
<feature type="transmembrane region" description="Helical" evidence="1">
    <location>
        <begin position="15"/>
        <end position="43"/>
    </location>
</feature>
<proteinExistence type="predicted"/>
<reference evidence="2 3" key="1">
    <citation type="submission" date="2017-11" db="EMBL/GenBank/DDBJ databases">
        <title>Genome sequence of Mesoplasma coleopterae BARC 779 (ATCC 49583).</title>
        <authorList>
            <person name="Lo W.-S."/>
            <person name="Kuo C.-H."/>
        </authorList>
    </citation>
    <scope>NUCLEOTIDE SEQUENCE [LARGE SCALE GENOMIC DNA]</scope>
    <source>
        <strain evidence="2 3">BARC 779</strain>
    </source>
</reference>
<keyword evidence="3" id="KW-1185">Reference proteome</keyword>
<dbReference type="Proteomes" id="UP000232221">
    <property type="component" value="Chromosome"/>
</dbReference>
<dbReference type="AlphaFoldDB" id="A0A2K8P410"/>
<accession>A0A2K8P410</accession>
<evidence type="ECO:0000313" key="2">
    <source>
        <dbReference type="EMBL" id="ATZ20870.1"/>
    </source>
</evidence>
<organism evidence="2 3">
    <name type="scientific">Mesoplasma coleopterae</name>
    <dbReference type="NCBI Taxonomy" id="324078"/>
    <lineage>
        <taxon>Bacteria</taxon>
        <taxon>Bacillati</taxon>
        <taxon>Mycoplasmatota</taxon>
        <taxon>Mollicutes</taxon>
        <taxon>Entomoplasmatales</taxon>
        <taxon>Entomoplasmataceae</taxon>
        <taxon>Mesoplasma</taxon>
    </lineage>
</organism>
<protein>
    <submittedName>
        <fullName evidence="2">Uncharacterized protein</fullName>
    </submittedName>
</protein>
<dbReference type="RefSeq" id="WP_100670951.1">
    <property type="nucleotide sequence ID" value="NZ_CP022510.1"/>
</dbReference>
<evidence type="ECO:0000313" key="3">
    <source>
        <dbReference type="Proteomes" id="UP000232221"/>
    </source>
</evidence>
<evidence type="ECO:0000256" key="1">
    <source>
        <dbReference type="SAM" id="Phobius"/>
    </source>
</evidence>
<dbReference type="KEGG" id="mcol:MCOLE_v1c03560"/>
<keyword evidence="1" id="KW-0472">Membrane</keyword>
<dbReference type="EMBL" id="CP024968">
    <property type="protein sequence ID" value="ATZ20870.1"/>
    <property type="molecule type" value="Genomic_DNA"/>
</dbReference>